<comment type="caution">
    <text evidence="1">The sequence shown here is derived from an EMBL/GenBank/DDBJ whole genome shotgun (WGS) entry which is preliminary data.</text>
</comment>
<dbReference type="EMBL" id="CM055106">
    <property type="protein sequence ID" value="KAJ7529130.1"/>
    <property type="molecule type" value="Genomic_DNA"/>
</dbReference>
<accession>A0ACC2BHF0</accession>
<evidence type="ECO:0000313" key="2">
    <source>
        <dbReference type="Proteomes" id="UP001162992"/>
    </source>
</evidence>
<reference evidence="2" key="1">
    <citation type="journal article" date="2024" name="Proc. Natl. Acad. Sci. U.S.A.">
        <title>Extraordinary preservation of gene collinearity over three hundred million years revealed in homosporous lycophytes.</title>
        <authorList>
            <person name="Li C."/>
            <person name="Wickell D."/>
            <person name="Kuo L.Y."/>
            <person name="Chen X."/>
            <person name="Nie B."/>
            <person name="Liao X."/>
            <person name="Peng D."/>
            <person name="Ji J."/>
            <person name="Jenkins J."/>
            <person name="Williams M."/>
            <person name="Shu S."/>
            <person name="Plott C."/>
            <person name="Barry K."/>
            <person name="Rajasekar S."/>
            <person name="Grimwood J."/>
            <person name="Han X."/>
            <person name="Sun S."/>
            <person name="Hou Z."/>
            <person name="He W."/>
            <person name="Dai G."/>
            <person name="Sun C."/>
            <person name="Schmutz J."/>
            <person name="Leebens-Mack J.H."/>
            <person name="Li F.W."/>
            <person name="Wang L."/>
        </authorList>
    </citation>
    <scope>NUCLEOTIDE SEQUENCE [LARGE SCALE GENOMIC DNA]</scope>
    <source>
        <strain evidence="2">cv. PW_Plant_1</strain>
    </source>
</reference>
<gene>
    <name evidence="1" type="ORF">O6H91_15G035000</name>
</gene>
<protein>
    <submittedName>
        <fullName evidence="1">Uncharacterized protein</fullName>
    </submittedName>
</protein>
<sequence length="212" mass="23646">MGSGDVTTAEGVIFPAIVTPPSSAKSLILLGNGITDLTIEHIHVKLTEIAVYMEPTIQSYIEAYKGKPTNKLQEDEIFWKHLVEAPIEKFVKVVFIKGIKGRQYGSLVESSIRDRLAYDDKYEEEEEIALGGLADFFENLNLETRTSISYRWPSSSSVLEVTFSSYVSIPEKASYIVDNAHVALAILEWIVGERSISSSTMMSIVENISKFE</sequence>
<dbReference type="Proteomes" id="UP001162992">
    <property type="component" value="Chromosome 15"/>
</dbReference>
<organism evidence="1 2">
    <name type="scientific">Diphasiastrum complanatum</name>
    <name type="common">Issler's clubmoss</name>
    <name type="synonym">Lycopodium complanatum</name>
    <dbReference type="NCBI Taxonomy" id="34168"/>
    <lineage>
        <taxon>Eukaryota</taxon>
        <taxon>Viridiplantae</taxon>
        <taxon>Streptophyta</taxon>
        <taxon>Embryophyta</taxon>
        <taxon>Tracheophyta</taxon>
        <taxon>Lycopodiopsida</taxon>
        <taxon>Lycopodiales</taxon>
        <taxon>Lycopodiaceae</taxon>
        <taxon>Lycopodioideae</taxon>
        <taxon>Diphasiastrum</taxon>
    </lineage>
</organism>
<evidence type="ECO:0000313" key="1">
    <source>
        <dbReference type="EMBL" id="KAJ7529130.1"/>
    </source>
</evidence>
<keyword evidence="2" id="KW-1185">Reference proteome</keyword>
<name>A0ACC2BHF0_DIPCM</name>
<proteinExistence type="predicted"/>